<sequence>MAVPTQLDIIDAVRYLSNRESLAYITKWRSRFPHIPIDYTIRWANSNDYYVPPTMLRKTAVVVRVSFSRRGCEAMSCFPYTETGVIDFMKSPIGGYTQTSNVSVQYNQPACFNLDTAAAARDGKVQSVELTYSPHTGQCVMVDSMTKAWFNSPYLRTSKHVVRGVDDVPGFDVVASPDPNFPEMVFGRFNEPYCRRFGRNEMYNSCTQPWYETFVSFILGESVYSTFKMTAMGAIDDLRNFDYVRPSTLLPEAPPAAGITMLEEWYRVRDGAVRPDVEKGFLNNVFPMNADDVLEYTAEQGFRFIEHGEANRRAQIMEDMLNKRAQVMRVHADRRPASHHNITTKSFERSENKSESLEQIIMDFLDDHAFIMSIITDMGFNVLESTITNMIQQLNKVLIPSLKRMLMLQSRRMTVALLGETYKAAMIHSLNRVFVSTVTSVAKATVKAVGAAASVVNLALTFLTVADLVLMIWDPFGYSAMFPSGYLNDLSSAFLAAHYESIDADSREIIELLPEHFSNFVIDENEEYFVESMLHLAEYLAELDINSNGQIVDLQVGDEVVDLDEKDILGAALASNDTWAYFRWFCARHDARLDVQFSPINRLMYSLGLVAASVSLLYYSRLWQASSSQSDLIGLLIMLLIVVCLTVAIYPSVNYYTRLMTK</sequence>
<organism evidence="3 4">
    <name type="scientific">Clostera anachoreta granulovirus</name>
    <dbReference type="NCBI Taxonomy" id="283675"/>
    <lineage>
        <taxon>Viruses</taxon>
        <taxon>Viruses incertae sedis</taxon>
        <taxon>Naldaviricetes</taxon>
        <taxon>Lefavirales</taxon>
        <taxon>Baculoviridae</taxon>
        <taxon>Betabaculovirus</taxon>
        <taxon>Betabaculovirus clanachoretae</taxon>
    </lineage>
</organism>
<evidence type="ECO:0000259" key="2">
    <source>
        <dbReference type="Pfam" id="PF08404"/>
    </source>
</evidence>
<dbReference type="InterPro" id="IPR007663">
    <property type="entry name" value="Baculo_p74"/>
</dbReference>
<dbReference type="GeneID" id="10722930"/>
<dbReference type="Pfam" id="PF04583">
    <property type="entry name" value="Baculo_p74"/>
    <property type="match status" value="1"/>
</dbReference>
<accession>F4ZKS6</accession>
<name>F4ZKS6_9BBAC</name>
<feature type="transmembrane region" description="Helical" evidence="1">
    <location>
        <begin position="603"/>
        <end position="620"/>
    </location>
</feature>
<evidence type="ECO:0000313" key="3">
    <source>
        <dbReference type="EMBL" id="AEB00337.1"/>
    </source>
</evidence>
<reference evidence="3 4" key="1">
    <citation type="journal article" date="2011" name="Arch. Virol.">
        <title>Genomic sequencing and analysis of Clostera anachoreta granulovirus.</title>
        <authorList>
            <person name="Liang Z."/>
            <person name="Zhang X."/>
            <person name="Yin X."/>
            <person name="Cao S."/>
            <person name="Xu F."/>
        </authorList>
    </citation>
    <scope>NUCLEOTIDE SEQUENCE [LARGE SCALE GENOMIC DNA]</scope>
    <source>
        <strain evidence="3">ClanGV-HBHN</strain>
    </source>
</reference>
<feature type="domain" description="Baculoviridae p74 N-terminal" evidence="2">
    <location>
        <begin position="5"/>
        <end position="302"/>
    </location>
</feature>
<evidence type="ECO:0000313" key="4">
    <source>
        <dbReference type="Proteomes" id="UP000203549"/>
    </source>
</evidence>
<feature type="transmembrane region" description="Helical" evidence="1">
    <location>
        <begin position="632"/>
        <end position="653"/>
    </location>
</feature>
<dbReference type="KEGG" id="vg:10722930"/>
<dbReference type="RefSeq" id="YP_004376257.1">
    <property type="nucleotide sequence ID" value="NC_015398.1"/>
</dbReference>
<dbReference type="EMBL" id="HQ116624">
    <property type="protein sequence ID" value="AEB00337.1"/>
    <property type="molecule type" value="Genomic_DNA"/>
</dbReference>
<keyword evidence="1" id="KW-1133">Transmembrane helix</keyword>
<keyword evidence="1" id="KW-0472">Membrane</keyword>
<dbReference type="Proteomes" id="UP000203549">
    <property type="component" value="Segment"/>
</dbReference>
<dbReference type="OrthoDB" id="2848at10239"/>
<keyword evidence="1" id="KW-0812">Transmembrane</keyword>
<evidence type="ECO:0000256" key="1">
    <source>
        <dbReference type="SAM" id="Phobius"/>
    </source>
</evidence>
<proteinExistence type="predicted"/>
<dbReference type="GO" id="GO:0019058">
    <property type="term" value="P:viral life cycle"/>
    <property type="evidence" value="ECO:0007669"/>
    <property type="project" value="InterPro"/>
</dbReference>
<protein>
    <submittedName>
        <fullName evidence="3">p74</fullName>
    </submittedName>
</protein>
<dbReference type="Pfam" id="PF08404">
    <property type="entry name" value="Baculo_p74_N"/>
    <property type="match status" value="1"/>
</dbReference>
<keyword evidence="4" id="KW-1185">Reference proteome</keyword>
<dbReference type="InterPro" id="IPR013613">
    <property type="entry name" value="Baculo_p74_N"/>
</dbReference>